<organism evidence="1 2">
    <name type="scientific">Rickenella mellea</name>
    <dbReference type="NCBI Taxonomy" id="50990"/>
    <lineage>
        <taxon>Eukaryota</taxon>
        <taxon>Fungi</taxon>
        <taxon>Dikarya</taxon>
        <taxon>Basidiomycota</taxon>
        <taxon>Agaricomycotina</taxon>
        <taxon>Agaricomycetes</taxon>
        <taxon>Hymenochaetales</taxon>
        <taxon>Rickenellaceae</taxon>
        <taxon>Rickenella</taxon>
    </lineage>
</organism>
<dbReference type="OrthoDB" id="3265684at2759"/>
<proteinExistence type="predicted"/>
<dbReference type="AlphaFoldDB" id="A0A4Y7QCV7"/>
<reference evidence="1 2" key="1">
    <citation type="submission" date="2018-06" db="EMBL/GenBank/DDBJ databases">
        <title>A transcriptomic atlas of mushroom development highlights an independent origin of complex multicellularity.</title>
        <authorList>
            <consortium name="DOE Joint Genome Institute"/>
            <person name="Krizsan K."/>
            <person name="Almasi E."/>
            <person name="Merenyi Z."/>
            <person name="Sahu N."/>
            <person name="Viragh M."/>
            <person name="Koszo T."/>
            <person name="Mondo S."/>
            <person name="Kiss B."/>
            <person name="Balint B."/>
            <person name="Kues U."/>
            <person name="Barry K."/>
            <person name="Hegedus J.C."/>
            <person name="Henrissat B."/>
            <person name="Johnson J."/>
            <person name="Lipzen A."/>
            <person name="Ohm R."/>
            <person name="Nagy I."/>
            <person name="Pangilinan J."/>
            <person name="Yan J."/>
            <person name="Xiong Y."/>
            <person name="Grigoriev I.V."/>
            <person name="Hibbett D.S."/>
            <person name="Nagy L.G."/>
        </authorList>
    </citation>
    <scope>NUCLEOTIDE SEQUENCE [LARGE SCALE GENOMIC DNA]</scope>
    <source>
        <strain evidence="1 2">SZMC22713</strain>
    </source>
</reference>
<keyword evidence="2" id="KW-1185">Reference proteome</keyword>
<gene>
    <name evidence="1" type="ORF">BD410DRAFT_785381</name>
</gene>
<evidence type="ECO:0000313" key="1">
    <source>
        <dbReference type="EMBL" id="TDL24689.1"/>
    </source>
</evidence>
<dbReference type="STRING" id="50990.A0A4Y7QCV7"/>
<name>A0A4Y7QCV7_9AGAM</name>
<dbReference type="EMBL" id="ML170165">
    <property type="protein sequence ID" value="TDL24689.1"/>
    <property type="molecule type" value="Genomic_DNA"/>
</dbReference>
<dbReference type="VEuPathDB" id="FungiDB:BD410DRAFT_785381"/>
<evidence type="ECO:0000313" key="2">
    <source>
        <dbReference type="Proteomes" id="UP000294933"/>
    </source>
</evidence>
<accession>A0A4Y7QCV7</accession>
<sequence>MTDARPHTPTRVPSFDSIKVFRELTFTHMTPPTNSGPMFVKGRIDYGIGRRFQTRKAQFRALMFIVEAKPHGHMDTAFAQLLVYLASLRHSRLQRGRTDCSVYGVASDGYVFKSVKITGDGVVQSTRLFNITDGLELELVLKCLGYLLELTEKMTPNTTPEKKVTVEEAAERDEDVDTMSYWTTRSPRHSTMTLKIRKVGSLKPKIKSCYLLCIFLMCTSCIAA</sequence>
<protein>
    <recommendedName>
        <fullName evidence="3">Fungal-type protein kinase domain-containing protein</fullName>
    </recommendedName>
</protein>
<dbReference type="Proteomes" id="UP000294933">
    <property type="component" value="Unassembled WGS sequence"/>
</dbReference>
<evidence type="ECO:0008006" key="3">
    <source>
        <dbReference type="Google" id="ProtNLM"/>
    </source>
</evidence>